<keyword evidence="7" id="KW-1185">Reference proteome</keyword>
<name>A0ABU5C4N5_9BACI</name>
<evidence type="ECO:0000256" key="2">
    <source>
        <dbReference type="ARBA" id="ARBA00008520"/>
    </source>
</evidence>
<dbReference type="Proteomes" id="UP001281447">
    <property type="component" value="Unassembled WGS sequence"/>
</dbReference>
<evidence type="ECO:0000256" key="1">
    <source>
        <dbReference type="ARBA" id="ARBA00004196"/>
    </source>
</evidence>
<dbReference type="Gene3D" id="3.40.190.10">
    <property type="entry name" value="Periplasmic binding protein-like II"/>
    <property type="match status" value="1"/>
</dbReference>
<protein>
    <submittedName>
        <fullName evidence="6">Extracellular solute-binding protein</fullName>
    </submittedName>
</protein>
<feature type="signal peptide" evidence="5">
    <location>
        <begin position="1"/>
        <end position="22"/>
    </location>
</feature>
<comment type="similarity">
    <text evidence="2">Belongs to the bacterial solute-binding protein 1 family.</text>
</comment>
<dbReference type="InterPro" id="IPR006059">
    <property type="entry name" value="SBP"/>
</dbReference>
<keyword evidence="4 5" id="KW-0732">Signal</keyword>
<organism evidence="6 7">
    <name type="scientific">Tigheibacillus halophilus</name>
    <dbReference type="NCBI Taxonomy" id="361280"/>
    <lineage>
        <taxon>Bacteria</taxon>
        <taxon>Bacillati</taxon>
        <taxon>Bacillota</taxon>
        <taxon>Bacilli</taxon>
        <taxon>Bacillales</taxon>
        <taxon>Bacillaceae</taxon>
        <taxon>Tigheibacillus</taxon>
    </lineage>
</organism>
<dbReference type="PANTHER" id="PTHR43649:SF31">
    <property type="entry name" value="SN-GLYCEROL-3-PHOSPHATE-BINDING PERIPLASMIC PROTEIN UGPB"/>
    <property type="match status" value="1"/>
</dbReference>
<reference evidence="6 7" key="1">
    <citation type="submission" date="2023-10" db="EMBL/GenBank/DDBJ databases">
        <title>Virgibacillus halophilus 5B73C genome.</title>
        <authorList>
            <person name="Miliotis G."/>
            <person name="Sengupta P."/>
            <person name="Hameed A."/>
            <person name="Chuvochina M."/>
            <person name="Mcdonagh F."/>
            <person name="Simpson A.C."/>
            <person name="Singh N.K."/>
            <person name="Rekha P.D."/>
            <person name="Raman K."/>
            <person name="Hugenholtz P."/>
            <person name="Venkateswaran K."/>
        </authorList>
    </citation>
    <scope>NUCLEOTIDE SEQUENCE [LARGE SCALE GENOMIC DNA]</scope>
    <source>
        <strain evidence="6 7">5B73C</strain>
    </source>
</reference>
<evidence type="ECO:0000256" key="4">
    <source>
        <dbReference type="ARBA" id="ARBA00022729"/>
    </source>
</evidence>
<evidence type="ECO:0000313" key="7">
    <source>
        <dbReference type="Proteomes" id="UP001281447"/>
    </source>
</evidence>
<gene>
    <name evidence="6" type="ORF">RWE15_05505</name>
</gene>
<evidence type="ECO:0000256" key="5">
    <source>
        <dbReference type="SAM" id="SignalP"/>
    </source>
</evidence>
<dbReference type="PROSITE" id="PS51257">
    <property type="entry name" value="PROKAR_LIPOPROTEIN"/>
    <property type="match status" value="1"/>
</dbReference>
<evidence type="ECO:0000313" key="6">
    <source>
        <dbReference type="EMBL" id="MDY0394030.1"/>
    </source>
</evidence>
<keyword evidence="3" id="KW-0813">Transport</keyword>
<dbReference type="SUPFAM" id="SSF53850">
    <property type="entry name" value="Periplasmic binding protein-like II"/>
    <property type="match status" value="1"/>
</dbReference>
<accession>A0ABU5C4N5</accession>
<proteinExistence type="inferred from homology"/>
<dbReference type="PANTHER" id="PTHR43649">
    <property type="entry name" value="ARABINOSE-BINDING PROTEIN-RELATED"/>
    <property type="match status" value="1"/>
</dbReference>
<dbReference type="Pfam" id="PF13416">
    <property type="entry name" value="SBP_bac_8"/>
    <property type="match status" value="1"/>
</dbReference>
<feature type="chain" id="PRO_5047101816" evidence="5">
    <location>
        <begin position="23"/>
        <end position="222"/>
    </location>
</feature>
<comment type="subcellular location">
    <subcellularLocation>
        <location evidence="1">Cell envelope</location>
    </subcellularLocation>
</comment>
<dbReference type="EMBL" id="JAWDIP010000003">
    <property type="protein sequence ID" value="MDY0394030.1"/>
    <property type="molecule type" value="Genomic_DNA"/>
</dbReference>
<comment type="caution">
    <text evidence="6">The sequence shown here is derived from an EMBL/GenBank/DDBJ whole genome shotgun (WGS) entry which is preliminary data.</text>
</comment>
<dbReference type="InterPro" id="IPR050490">
    <property type="entry name" value="Bact_solute-bd_prot1"/>
</dbReference>
<evidence type="ECO:0000256" key="3">
    <source>
        <dbReference type="ARBA" id="ARBA00022448"/>
    </source>
</evidence>
<sequence length="222" mass="24530">MKKLVFLLVAFTSVLAFSLAGCSNKNTSSGSGSADSGDKNKTNIDLWHSLSGDNGKNFEKIVDDFNKESDSVHVNAVYQGGYTDAITKIRAVGDKEVPAILQASGTNRKYLAESDFVKPLQEVMDKEKFDTSGIEENVLNRYTIDDKLYSMPFSSSNAIMLYNKDMLKEVGLDPENPPTTYEEIEKASQKIKDKTKNYGFSFATIGWYFEELLANQGGIIPG</sequence>